<comment type="similarity">
    <text evidence="1 4">Belongs to the glycosyl hydrolase 43 family.</text>
</comment>
<name>A0ABS1U6R9_9PROT</name>
<keyword evidence="6" id="KW-1185">Reference proteome</keyword>
<dbReference type="InterPro" id="IPR051795">
    <property type="entry name" value="Glycosyl_Hydrlase_43"/>
</dbReference>
<reference evidence="5 6" key="1">
    <citation type="submission" date="2021-01" db="EMBL/GenBank/DDBJ databases">
        <title>Belnapia mucosa sp. nov. and Belnapia arida sp. nov., isolated from the Tabernas Desert (Almeria, Spain).</title>
        <authorList>
            <person name="Molina-Menor E."/>
            <person name="Vidal-Verdu A."/>
            <person name="Calonge A."/>
            <person name="Satari L."/>
            <person name="Pereto J."/>
            <person name="Porcar M."/>
        </authorList>
    </citation>
    <scope>NUCLEOTIDE SEQUENCE [LARGE SCALE GENOMIC DNA]</scope>
    <source>
        <strain evidence="5 6">T18</strain>
    </source>
</reference>
<evidence type="ECO:0000256" key="3">
    <source>
        <dbReference type="ARBA" id="ARBA00023295"/>
    </source>
</evidence>
<sequence length="496" mass="54664">MQSEQPAAAYRNVALTPASSGLARFEIAITAAEPGSASRSVLVTGPNPASDEQMMRKYNLPDTGHHSYLDLFEALAGDYGMRLPRSRRPLEAPNSTTPLMPLLTEALSPDILYGYGDPAVTRVLEDSSGAGTASYYLLATSNDAPQVFPILYSQDLTDWQPLGFVFPQGHAPRWAAEIGQGGEYWAPEMHRVGSEFLVCFAARETDNSFSIGLAKSSHPGGPFIAVEAPILRGNVIDPHILLGHEGSAYLFWKEDTNDVWPSRLCRFLHEHGLLIEELFPHEEDRRTAAFTSALWPWVKSLGPMERFFVLQTLVEAVVSDFQGFSARLSGILKRQTVQARQEAIAEILRLTRTPVYAQELNLDTLTLLGERRQVLQNDQEWEGHLVEGVWVSEHGGRYYMLYAGNDFSTAEYGIGVAVADSPLGPYRKTEEPLLRSTADWSGPGHPSVAVGPDAQPWLFLHAFFPGRSGYKEFRAVLGLTIAFGTEGILLRPHPAA</sequence>
<dbReference type="RefSeq" id="WP_202832869.1">
    <property type="nucleotide sequence ID" value="NZ_JAETWB010000007.1"/>
</dbReference>
<dbReference type="Proteomes" id="UP000660885">
    <property type="component" value="Unassembled WGS sequence"/>
</dbReference>
<dbReference type="EMBL" id="JAETWB010000007">
    <property type="protein sequence ID" value="MBL6079629.1"/>
    <property type="molecule type" value="Genomic_DNA"/>
</dbReference>
<dbReference type="PANTHER" id="PTHR42812:SF5">
    <property type="entry name" value="ENDO-ARABINASE"/>
    <property type="match status" value="1"/>
</dbReference>
<comment type="caution">
    <text evidence="5">The sequence shown here is derived from an EMBL/GenBank/DDBJ whole genome shotgun (WGS) entry which is preliminary data.</text>
</comment>
<evidence type="ECO:0000313" key="5">
    <source>
        <dbReference type="EMBL" id="MBL6079629.1"/>
    </source>
</evidence>
<proteinExistence type="inferred from homology"/>
<organism evidence="5 6">
    <name type="scientific">Belnapia arida</name>
    <dbReference type="NCBI Taxonomy" id="2804533"/>
    <lineage>
        <taxon>Bacteria</taxon>
        <taxon>Pseudomonadati</taxon>
        <taxon>Pseudomonadota</taxon>
        <taxon>Alphaproteobacteria</taxon>
        <taxon>Acetobacterales</taxon>
        <taxon>Roseomonadaceae</taxon>
        <taxon>Belnapia</taxon>
    </lineage>
</organism>
<evidence type="ECO:0000256" key="1">
    <source>
        <dbReference type="ARBA" id="ARBA00009865"/>
    </source>
</evidence>
<keyword evidence="2 4" id="KW-0378">Hydrolase</keyword>
<protein>
    <submittedName>
        <fullName evidence="5">Family 43 glycosylhydrolase</fullName>
    </submittedName>
</protein>
<accession>A0ABS1U6R9</accession>
<evidence type="ECO:0000256" key="4">
    <source>
        <dbReference type="RuleBase" id="RU361187"/>
    </source>
</evidence>
<dbReference type="Gene3D" id="2.115.10.20">
    <property type="entry name" value="Glycosyl hydrolase domain, family 43"/>
    <property type="match status" value="2"/>
</dbReference>
<dbReference type="InterPro" id="IPR023296">
    <property type="entry name" value="Glyco_hydro_beta-prop_sf"/>
</dbReference>
<evidence type="ECO:0000256" key="2">
    <source>
        <dbReference type="ARBA" id="ARBA00022801"/>
    </source>
</evidence>
<dbReference type="SUPFAM" id="SSF75005">
    <property type="entry name" value="Arabinanase/levansucrase/invertase"/>
    <property type="match status" value="1"/>
</dbReference>
<keyword evidence="3 4" id="KW-0326">Glycosidase</keyword>
<gene>
    <name evidence="5" type="ORF">JMJ56_16545</name>
</gene>
<evidence type="ECO:0000313" key="6">
    <source>
        <dbReference type="Proteomes" id="UP000660885"/>
    </source>
</evidence>
<dbReference type="InterPro" id="IPR006710">
    <property type="entry name" value="Glyco_hydro_43"/>
</dbReference>
<dbReference type="PANTHER" id="PTHR42812">
    <property type="entry name" value="BETA-XYLOSIDASE"/>
    <property type="match status" value="1"/>
</dbReference>
<dbReference type="Pfam" id="PF04616">
    <property type="entry name" value="Glyco_hydro_43"/>
    <property type="match status" value="2"/>
</dbReference>